<dbReference type="KEGG" id="slk:SLUN_01890"/>
<protein>
    <submittedName>
        <fullName evidence="1">Uncharacterized protein</fullName>
    </submittedName>
</protein>
<dbReference type="RefSeq" id="WP_159100150.1">
    <property type="nucleotide sequence ID" value="NZ_CP026304.1"/>
</dbReference>
<dbReference type="AlphaFoldDB" id="A0A2R4SWC3"/>
<dbReference type="GeneID" id="55654030"/>
<reference evidence="1 2" key="1">
    <citation type="submission" date="2018-01" db="EMBL/GenBank/DDBJ databases">
        <title>Complete genome sequence of Streptomyces lunaelactis MM109T, a Ferroverdin A producer isolated from cave moonmilk deposits.</title>
        <authorList>
            <person name="Naome A."/>
            <person name="Martinet L."/>
            <person name="Maciejewska M."/>
            <person name="Anderssen S."/>
            <person name="Adam D."/>
            <person name="Tenconi E."/>
            <person name="Deflandre B."/>
            <person name="Arguelles-Arias A."/>
            <person name="Calusinska M."/>
            <person name="Copieters W."/>
            <person name="Karim L."/>
            <person name="Hanikenne M."/>
            <person name="Baurain D."/>
            <person name="van Wezel G."/>
            <person name="Smargiasso N."/>
            <person name="de Pauw E."/>
            <person name="Delfosse P."/>
            <person name="Rigali S."/>
        </authorList>
    </citation>
    <scope>NUCLEOTIDE SEQUENCE [LARGE SCALE GENOMIC DNA]</scope>
    <source>
        <strain evidence="1 2">MM109</strain>
    </source>
</reference>
<dbReference type="OrthoDB" id="5292689at2"/>
<organism evidence="1 2">
    <name type="scientific">Streptomyces lunaelactis</name>
    <dbReference type="NCBI Taxonomy" id="1535768"/>
    <lineage>
        <taxon>Bacteria</taxon>
        <taxon>Bacillati</taxon>
        <taxon>Actinomycetota</taxon>
        <taxon>Actinomycetes</taxon>
        <taxon>Kitasatosporales</taxon>
        <taxon>Streptomycetaceae</taxon>
        <taxon>Streptomyces</taxon>
    </lineage>
</organism>
<dbReference type="Proteomes" id="UP000244201">
    <property type="component" value="Chromosome"/>
</dbReference>
<dbReference type="EMBL" id="CP026304">
    <property type="protein sequence ID" value="AVZ71176.1"/>
    <property type="molecule type" value="Genomic_DNA"/>
</dbReference>
<evidence type="ECO:0000313" key="2">
    <source>
        <dbReference type="Proteomes" id="UP000244201"/>
    </source>
</evidence>
<gene>
    <name evidence="1" type="ORF">SLUN_01890</name>
</gene>
<accession>A0A2R4SWC3</accession>
<sequence length="59" mass="6509">MHIDALFGEPGKHVMDFDLIESQFRHLMRVAVSVREGATSSATLLKRPCRSAAGPRVSK</sequence>
<evidence type="ECO:0000313" key="1">
    <source>
        <dbReference type="EMBL" id="AVZ71176.1"/>
    </source>
</evidence>
<proteinExistence type="predicted"/>
<keyword evidence="2" id="KW-1185">Reference proteome</keyword>
<name>A0A2R4SWC3_9ACTN</name>